<keyword evidence="3 6" id="KW-0812">Transmembrane</keyword>
<keyword evidence="4 7" id="KW-1133">Transmembrane helix</keyword>
<evidence type="ECO:0000256" key="2">
    <source>
        <dbReference type="ARBA" id="ARBA00010581"/>
    </source>
</evidence>
<dbReference type="PANTHER" id="PTHR11403">
    <property type="entry name" value="CYTOCHROME C OXIDASE SUBUNIT III"/>
    <property type="match status" value="1"/>
</dbReference>
<feature type="transmembrane region" description="Helical" evidence="7">
    <location>
        <begin position="156"/>
        <end position="182"/>
    </location>
</feature>
<dbReference type="RefSeq" id="WP_275246606.1">
    <property type="nucleotide sequence ID" value="NZ_BAABDX010000001.1"/>
</dbReference>
<gene>
    <name evidence="9" type="ORF">AFIC_002544</name>
</gene>
<evidence type="ECO:0000259" key="8">
    <source>
        <dbReference type="PROSITE" id="PS50253"/>
    </source>
</evidence>
<dbReference type="Pfam" id="PF00510">
    <property type="entry name" value="COX3"/>
    <property type="match status" value="1"/>
</dbReference>
<feature type="domain" description="Heme-copper oxidase subunit III family profile" evidence="8">
    <location>
        <begin position="50"/>
        <end position="214"/>
    </location>
</feature>
<reference evidence="9 10" key="1">
    <citation type="submission" date="2022-11" db="EMBL/GenBank/DDBJ databases">
        <authorList>
            <person name="Siebert D."/>
            <person name="Busche T."/>
            <person name="Saydam E."/>
            <person name="Kalinowski J."/>
            <person name="Ruckert C."/>
            <person name="Blombach B."/>
        </authorList>
    </citation>
    <scope>NUCLEOTIDE SEQUENCE [LARGE SCALE GENOMIC DNA]</scope>
    <source>
        <strain evidence="9 10">DSM 1083</strain>
    </source>
</reference>
<feature type="transmembrane region" description="Helical" evidence="7">
    <location>
        <begin position="86"/>
        <end position="110"/>
    </location>
</feature>
<comment type="subcellular location">
    <subcellularLocation>
        <location evidence="6">Cell membrane</location>
        <topology evidence="6">Multi-pass membrane protein</topology>
    </subcellularLocation>
    <subcellularLocation>
        <location evidence="1">Membrane</location>
        <topology evidence="1">Multi-pass membrane protein</topology>
    </subcellularLocation>
</comment>
<dbReference type="InterPro" id="IPR013833">
    <property type="entry name" value="Cyt_c_oxidase_su3_a-hlx"/>
</dbReference>
<evidence type="ECO:0000256" key="3">
    <source>
        <dbReference type="ARBA" id="ARBA00022692"/>
    </source>
</evidence>
<accession>A0ABY8BQL6</accession>
<feature type="transmembrane region" description="Helical" evidence="7">
    <location>
        <begin position="116"/>
        <end position="135"/>
    </location>
</feature>
<feature type="transmembrane region" description="Helical" evidence="7">
    <location>
        <begin position="194"/>
        <end position="213"/>
    </location>
</feature>
<evidence type="ECO:0000313" key="9">
    <source>
        <dbReference type="EMBL" id="WEF50985.1"/>
    </source>
</evidence>
<dbReference type="InterPro" id="IPR024791">
    <property type="entry name" value="Cyt_c/ubiquinol_Oxase_su3"/>
</dbReference>
<keyword evidence="10" id="KW-1185">Reference proteome</keyword>
<evidence type="ECO:0000256" key="5">
    <source>
        <dbReference type="ARBA" id="ARBA00023136"/>
    </source>
</evidence>
<comment type="similarity">
    <text evidence="2 6">Belongs to the cytochrome c oxidase subunit 3 family.</text>
</comment>
<dbReference type="EMBL" id="CP113162">
    <property type="protein sequence ID" value="WEF50985.1"/>
    <property type="molecule type" value="Genomic_DNA"/>
</dbReference>
<feature type="transmembrane region" description="Helical" evidence="7">
    <location>
        <begin position="49"/>
        <end position="74"/>
    </location>
</feature>
<proteinExistence type="inferred from homology"/>
<evidence type="ECO:0000256" key="4">
    <source>
        <dbReference type="ARBA" id="ARBA00022989"/>
    </source>
</evidence>
<dbReference type="InterPro" id="IPR000298">
    <property type="entry name" value="Cyt_c_oxidase-like_su3"/>
</dbReference>
<name>A0ABY8BQL6_AFICR</name>
<dbReference type="Proteomes" id="UP001213907">
    <property type="component" value="Chromosome"/>
</dbReference>
<evidence type="ECO:0000313" key="10">
    <source>
        <dbReference type="Proteomes" id="UP001213907"/>
    </source>
</evidence>
<protein>
    <submittedName>
        <fullName evidence="9">Cytochrome c oxidase subunit 3</fullName>
    </submittedName>
</protein>
<keyword evidence="5 7" id="KW-0472">Membrane</keyword>
<evidence type="ECO:0000256" key="1">
    <source>
        <dbReference type="ARBA" id="ARBA00004141"/>
    </source>
</evidence>
<dbReference type="InterPro" id="IPR035973">
    <property type="entry name" value="Cyt_c_oxidase_su3-like_sf"/>
</dbReference>
<dbReference type="PANTHER" id="PTHR11403:SF6">
    <property type="entry name" value="NITRIC OXIDE REDUCTASE SUBUNIT E"/>
    <property type="match status" value="1"/>
</dbReference>
<sequence length="214" mass="23572">MSVVRNPLGVSRRDCFGMVETGLIQHLNDNVEAAPADWGPLSALPGNPMMWILILGEIAVFGVFLLGFSVARVLDPQLFDSSRSHLSTLLAGINTLVLVTSGFLVAAAVFQRRHNGHGRLLLVAGMVLGTVFLAIKGVEYTQLFNEGIGIETNTFFRLYFMITGFHALHIVLGLLILGIVFFANSVENMETGAAFWHMLDMIWVLIYPIVYLLH</sequence>
<evidence type="ECO:0000256" key="7">
    <source>
        <dbReference type="SAM" id="Phobius"/>
    </source>
</evidence>
<dbReference type="PROSITE" id="PS50253">
    <property type="entry name" value="COX3"/>
    <property type="match status" value="1"/>
</dbReference>
<dbReference type="Gene3D" id="1.20.120.80">
    <property type="entry name" value="Cytochrome c oxidase, subunit III, four-helix bundle"/>
    <property type="match status" value="1"/>
</dbReference>
<evidence type="ECO:0000256" key="6">
    <source>
        <dbReference type="RuleBase" id="RU003376"/>
    </source>
</evidence>
<dbReference type="SUPFAM" id="SSF81452">
    <property type="entry name" value="Cytochrome c oxidase subunit III-like"/>
    <property type="match status" value="1"/>
</dbReference>
<organism evidence="9 10">
    <name type="scientific">Afipia carboxydohydrogena</name>
    <name type="common">Pseudomonas carboxydohydrogena</name>
    <dbReference type="NCBI Taxonomy" id="290"/>
    <lineage>
        <taxon>Bacteria</taxon>
        <taxon>Pseudomonadati</taxon>
        <taxon>Pseudomonadota</taxon>
        <taxon>Alphaproteobacteria</taxon>
        <taxon>Hyphomicrobiales</taxon>
        <taxon>Nitrobacteraceae</taxon>
        <taxon>Afipia</taxon>
    </lineage>
</organism>